<comment type="caution">
    <text evidence="5">The sequence shown here is derived from an EMBL/GenBank/DDBJ whole genome shotgun (WGS) entry which is preliminary data.</text>
</comment>
<name>A0AAD2GWA5_9AGAR</name>
<keyword evidence="3" id="KW-0560">Oxidoreductase</keyword>
<dbReference type="InterPro" id="IPR051164">
    <property type="entry name" value="NmrA-like_oxidored"/>
</dbReference>
<sequence length="242" mass="26151">MTISTNPSAPLVAVVGGTGNQAAAQKLAARGVVMYAVDLTVQNKDAVMQAFVGADLAFLVTNFWEHVDPEREIAEGKLMIDAVKAAAVKRVTKAEISIYGRESGVPIVDVQAGYYSSNLFNPIFGPQKQEDGSFALEWPFSRATQLPMIDTATDYGLWVLKVFEQPEFPVGSTLHTAAEMISFEDITFQLAEATGKKIFARQLPVPQFVARCTAAAMPPHIVRDMQDTAGAVGEFGCQSSHH</sequence>
<dbReference type="GO" id="GO:0005634">
    <property type="term" value="C:nucleus"/>
    <property type="evidence" value="ECO:0007669"/>
    <property type="project" value="TreeGrafter"/>
</dbReference>
<feature type="domain" description="NmrA-like" evidence="4">
    <location>
        <begin position="92"/>
        <end position="236"/>
    </location>
</feature>
<dbReference type="EMBL" id="CAVNYO010000041">
    <property type="protein sequence ID" value="CAK5263598.1"/>
    <property type="molecule type" value="Genomic_DNA"/>
</dbReference>
<feature type="domain" description="NmrA-like" evidence="4">
    <location>
        <begin position="10"/>
        <end position="91"/>
    </location>
</feature>
<dbReference type="InterPro" id="IPR008030">
    <property type="entry name" value="NmrA-like"/>
</dbReference>
<evidence type="ECO:0000256" key="2">
    <source>
        <dbReference type="ARBA" id="ARBA00022857"/>
    </source>
</evidence>
<protein>
    <recommendedName>
        <fullName evidence="4">NmrA-like domain-containing protein</fullName>
    </recommendedName>
</protein>
<dbReference type="Gene3D" id="3.40.50.720">
    <property type="entry name" value="NAD(P)-binding Rossmann-like Domain"/>
    <property type="match status" value="2"/>
</dbReference>
<comment type="similarity">
    <text evidence="1">Belongs to the NmrA-type oxidoreductase family.</text>
</comment>
<reference evidence="5" key="1">
    <citation type="submission" date="2023-11" db="EMBL/GenBank/DDBJ databases">
        <authorList>
            <person name="De Vega J J."/>
            <person name="De Vega J J."/>
        </authorList>
    </citation>
    <scope>NUCLEOTIDE SEQUENCE</scope>
</reference>
<dbReference type="InterPro" id="IPR036291">
    <property type="entry name" value="NAD(P)-bd_dom_sf"/>
</dbReference>
<dbReference type="SUPFAM" id="SSF51735">
    <property type="entry name" value="NAD(P)-binding Rossmann-fold domains"/>
    <property type="match status" value="1"/>
</dbReference>
<dbReference type="Proteomes" id="UP001295794">
    <property type="component" value="Unassembled WGS sequence"/>
</dbReference>
<proteinExistence type="inferred from homology"/>
<organism evidence="5 6">
    <name type="scientific">Mycena citricolor</name>
    <dbReference type="NCBI Taxonomy" id="2018698"/>
    <lineage>
        <taxon>Eukaryota</taxon>
        <taxon>Fungi</taxon>
        <taxon>Dikarya</taxon>
        <taxon>Basidiomycota</taxon>
        <taxon>Agaricomycotina</taxon>
        <taxon>Agaricomycetes</taxon>
        <taxon>Agaricomycetidae</taxon>
        <taxon>Agaricales</taxon>
        <taxon>Marasmiineae</taxon>
        <taxon>Mycenaceae</taxon>
        <taxon>Mycena</taxon>
    </lineage>
</organism>
<gene>
    <name evidence="5" type="ORF">MYCIT1_LOCUS3091</name>
</gene>
<dbReference type="PANTHER" id="PTHR42748">
    <property type="entry name" value="NITROGEN METABOLITE REPRESSION PROTEIN NMRA FAMILY MEMBER"/>
    <property type="match status" value="1"/>
</dbReference>
<keyword evidence="2" id="KW-0521">NADP</keyword>
<accession>A0AAD2GWA5</accession>
<dbReference type="PANTHER" id="PTHR42748:SF30">
    <property type="entry name" value="NMRA-LIKE DOMAIN-CONTAINING PROTEIN"/>
    <property type="match status" value="1"/>
</dbReference>
<evidence type="ECO:0000256" key="3">
    <source>
        <dbReference type="ARBA" id="ARBA00023002"/>
    </source>
</evidence>
<dbReference type="GO" id="GO:0016491">
    <property type="term" value="F:oxidoreductase activity"/>
    <property type="evidence" value="ECO:0007669"/>
    <property type="project" value="UniProtKB-KW"/>
</dbReference>
<evidence type="ECO:0000256" key="1">
    <source>
        <dbReference type="ARBA" id="ARBA00006328"/>
    </source>
</evidence>
<evidence type="ECO:0000313" key="6">
    <source>
        <dbReference type="Proteomes" id="UP001295794"/>
    </source>
</evidence>
<evidence type="ECO:0000259" key="4">
    <source>
        <dbReference type="Pfam" id="PF05368"/>
    </source>
</evidence>
<dbReference type="Pfam" id="PF05368">
    <property type="entry name" value="NmrA"/>
    <property type="match status" value="2"/>
</dbReference>
<keyword evidence="6" id="KW-1185">Reference proteome</keyword>
<dbReference type="AlphaFoldDB" id="A0AAD2GWA5"/>
<evidence type="ECO:0000313" key="5">
    <source>
        <dbReference type="EMBL" id="CAK5263598.1"/>
    </source>
</evidence>